<evidence type="ECO:0000256" key="7">
    <source>
        <dbReference type="ARBA" id="ARBA00023160"/>
    </source>
</evidence>
<keyword evidence="5" id="KW-0276">Fatty acid metabolism</keyword>
<evidence type="ECO:0000256" key="2">
    <source>
        <dbReference type="ARBA" id="ARBA00008642"/>
    </source>
</evidence>
<dbReference type="GO" id="GO:0004315">
    <property type="term" value="F:3-oxoacyl-[acyl-carrier-protein] synthase activity"/>
    <property type="evidence" value="ECO:0007669"/>
    <property type="project" value="InterPro"/>
</dbReference>
<dbReference type="Gene3D" id="3.40.47.10">
    <property type="match status" value="2"/>
</dbReference>
<dbReference type="Pfam" id="PF08541">
    <property type="entry name" value="ACP_syn_III_C"/>
    <property type="match status" value="1"/>
</dbReference>
<dbReference type="NCBIfam" id="TIGR00747">
    <property type="entry name" value="fabH"/>
    <property type="match status" value="1"/>
</dbReference>
<dbReference type="EMBL" id="CADCTP010000124">
    <property type="protein sequence ID" value="CAA9238260.1"/>
    <property type="molecule type" value="Genomic_DNA"/>
</dbReference>
<evidence type="ECO:0000256" key="4">
    <source>
        <dbReference type="ARBA" id="ARBA00022679"/>
    </source>
</evidence>
<dbReference type="InterPro" id="IPR016039">
    <property type="entry name" value="Thiolase-like"/>
</dbReference>
<dbReference type="SUPFAM" id="SSF53901">
    <property type="entry name" value="Thiolase-like"/>
    <property type="match status" value="1"/>
</dbReference>
<reference evidence="12" key="1">
    <citation type="submission" date="2020-02" db="EMBL/GenBank/DDBJ databases">
        <authorList>
            <person name="Meier V. D."/>
        </authorList>
    </citation>
    <scope>NUCLEOTIDE SEQUENCE</scope>
    <source>
        <strain evidence="12">AVDCRST_MAG41</strain>
    </source>
</reference>
<dbReference type="CDD" id="cd00830">
    <property type="entry name" value="KAS_III"/>
    <property type="match status" value="1"/>
</dbReference>
<organism evidence="12">
    <name type="scientific">uncultured Mycobacteriales bacterium</name>
    <dbReference type="NCBI Taxonomy" id="581187"/>
    <lineage>
        <taxon>Bacteria</taxon>
        <taxon>Bacillati</taxon>
        <taxon>Actinomycetota</taxon>
        <taxon>Actinomycetes</taxon>
        <taxon>Mycobacteriales</taxon>
        <taxon>environmental samples</taxon>
    </lineage>
</organism>
<keyword evidence="8" id="KW-0511">Multifunctional enzyme</keyword>
<evidence type="ECO:0000256" key="6">
    <source>
        <dbReference type="ARBA" id="ARBA00023098"/>
    </source>
</evidence>
<dbReference type="InterPro" id="IPR004655">
    <property type="entry name" value="FabH"/>
</dbReference>
<proteinExistence type="inferred from homology"/>
<keyword evidence="6" id="KW-0443">Lipid metabolism</keyword>
<comment type="similarity">
    <text evidence="2">Belongs to the thiolase-like superfamily. FabH family.</text>
</comment>
<dbReference type="AlphaFoldDB" id="A0A6J4I2C9"/>
<protein>
    <submittedName>
        <fullName evidence="12">3-oxoacyl-[acyl-carrier-protein] synthase, KASIII</fullName>
        <ecNumber evidence="12">2.3.1.180</ecNumber>
    </submittedName>
</protein>
<name>A0A6J4I2C9_9ACTN</name>
<evidence type="ECO:0000256" key="5">
    <source>
        <dbReference type="ARBA" id="ARBA00022832"/>
    </source>
</evidence>
<evidence type="ECO:0000256" key="9">
    <source>
        <dbReference type="ARBA" id="ARBA00023315"/>
    </source>
</evidence>
<feature type="domain" description="Beta-ketoacyl-[acyl-carrier-protein] synthase III N-terminal" evidence="11">
    <location>
        <begin position="112"/>
        <end position="189"/>
    </location>
</feature>
<gene>
    <name evidence="12" type="ORF">AVDCRST_MAG41-1337</name>
</gene>
<keyword evidence="4 12" id="KW-0808">Transferase</keyword>
<keyword evidence="7" id="KW-0275">Fatty acid biosynthesis</keyword>
<dbReference type="InterPro" id="IPR013751">
    <property type="entry name" value="ACP_syn_III_N"/>
</dbReference>
<dbReference type="Pfam" id="PF08545">
    <property type="entry name" value="ACP_syn_III"/>
    <property type="match status" value="1"/>
</dbReference>
<evidence type="ECO:0000256" key="8">
    <source>
        <dbReference type="ARBA" id="ARBA00023268"/>
    </source>
</evidence>
<feature type="domain" description="Beta-ketoacyl-[acyl-carrier-protein] synthase III C-terminal" evidence="10">
    <location>
        <begin position="239"/>
        <end position="327"/>
    </location>
</feature>
<dbReference type="NCBIfam" id="NF006829">
    <property type="entry name" value="PRK09352.1"/>
    <property type="match status" value="1"/>
</dbReference>
<evidence type="ECO:0000259" key="11">
    <source>
        <dbReference type="Pfam" id="PF08545"/>
    </source>
</evidence>
<comment type="pathway">
    <text evidence="1">Lipid metabolism.</text>
</comment>
<dbReference type="InterPro" id="IPR013747">
    <property type="entry name" value="ACP_syn_III_C"/>
</dbReference>
<dbReference type="PANTHER" id="PTHR43091">
    <property type="entry name" value="3-OXOACYL-[ACYL-CARRIER-PROTEIN] SYNTHASE"/>
    <property type="match status" value="1"/>
</dbReference>
<evidence type="ECO:0000313" key="12">
    <source>
        <dbReference type="EMBL" id="CAA9238260.1"/>
    </source>
</evidence>
<dbReference type="EC" id="2.3.1.180" evidence="12"/>
<accession>A0A6J4I2C9</accession>
<dbReference type="GO" id="GO:0006633">
    <property type="term" value="P:fatty acid biosynthetic process"/>
    <property type="evidence" value="ECO:0007669"/>
    <property type="project" value="UniProtKB-KW"/>
</dbReference>
<keyword evidence="9 12" id="KW-0012">Acyltransferase</keyword>
<dbReference type="GO" id="GO:0033818">
    <property type="term" value="F:beta-ketoacyl-acyl-carrier-protein synthase III activity"/>
    <property type="evidence" value="ECO:0007669"/>
    <property type="project" value="UniProtKB-EC"/>
</dbReference>
<keyword evidence="3" id="KW-0444">Lipid biosynthesis</keyword>
<dbReference type="PANTHER" id="PTHR43091:SF1">
    <property type="entry name" value="BETA-KETOACYL-[ACYL-CARRIER-PROTEIN] SYNTHASE III, CHLOROPLASTIC"/>
    <property type="match status" value="1"/>
</dbReference>
<evidence type="ECO:0000256" key="3">
    <source>
        <dbReference type="ARBA" id="ARBA00022516"/>
    </source>
</evidence>
<evidence type="ECO:0000256" key="1">
    <source>
        <dbReference type="ARBA" id="ARBA00005189"/>
    </source>
</evidence>
<sequence>MTTPAPASPAILGLGVYRPARSVGNEEVAGPIDSSDEWIRTRSGIGNRYFAGAGESLGDMATAAAGKALGEAGVSPGDVSLVLTTTMSNVRQAPPLSAEVAFRIGSNGAGAMDTGAGCAGFCYTLAAAADAVRAGSARYVVVAGVERMTDILDPTDRGTAFIFGDGAGAVVVGPGAEDGIGPVRWGSDGSQLDAIAQPYSWADVRADPTVPAPTLRMAGQQVFRWAVTELAPIARDAVDRAGLTLDDIDVFIPHQANLRITDALVKGIGLSDRVVVAREIVRTGNTSAASIPLAMEQLLSSGEARSGQRALLMGFGSGLLYAAQVVRLP</sequence>
<evidence type="ECO:0000259" key="10">
    <source>
        <dbReference type="Pfam" id="PF08541"/>
    </source>
</evidence>